<evidence type="ECO:0000313" key="2">
    <source>
        <dbReference type="Proteomes" id="UP000006562"/>
    </source>
</evidence>
<keyword evidence="2" id="KW-1185">Reference proteome</keyword>
<sequence length="132" mass="15560">MRNEKEYIKEVYRLDLLQEIIQLREREQSVNKTAYEQDGGRNPGAIITYKPIGDSRHRFLGINLHGWNISVEEEEEKSVTATGEVIERRKVIERRELTDEDVVNLINSHDFTLQEMNRLLNRFKASGIFKEN</sequence>
<protein>
    <submittedName>
        <fullName evidence="1">Uncharacterized protein</fullName>
    </submittedName>
</protein>
<dbReference type="KEGG" id="bao:BAMF_0927"/>
<gene>
    <name evidence="1" type="ordered locus">BAMF_0927</name>
</gene>
<accession>A0A9P1NGQ1</accession>
<dbReference type="AlphaFoldDB" id="A0A9P1NGQ1"/>
<reference evidence="2" key="2">
    <citation type="journal article" date="2011" name="J. Biotechnol.">
        <title>Genome sequence of B. amyloliquefaciens type strain DSM7(T) reveals differences to plant-associated B. amyloliquefaciens FZB42.</title>
        <authorList>
            <person name="Ruckert C."/>
            <person name="Blom J."/>
            <person name="Chen X."/>
            <person name="Reva O."/>
            <person name="Borriss R."/>
        </authorList>
    </citation>
    <scope>NUCLEOTIDE SEQUENCE [LARGE SCALE GENOMIC DNA]</scope>
    <source>
        <strain evidence="2">DSM 7</strain>
    </source>
</reference>
<reference evidence="1 2" key="1">
    <citation type="journal article" date="2011" name="Int. J. Syst. Evol. Microbiol.">
        <title>Relationship of Bacillus amyloliquefaciens clades associated with strains DSM 7T and FZB42T: a proposal for Bacillus amyloliquefaciens subsp. amyloliquefaciens subsp. nov. and Bacillus amyloliquefaciens subsp. plantarum subsp. nov. based on complete genome sequence comparisons.</title>
        <authorList>
            <person name="Borriss R."/>
            <person name="Chen X.H."/>
            <person name="Rueckert C."/>
            <person name="Blom J."/>
            <person name="Becker A."/>
            <person name="Baumgarth B."/>
            <person name="Fan B."/>
            <person name="Pukall R."/>
            <person name="Schumann P."/>
            <person name="Sproer C."/>
            <person name="Junge H."/>
            <person name="Vater J."/>
            <person name="Puhler A."/>
            <person name="Klenk H.P."/>
        </authorList>
    </citation>
    <scope>NUCLEOTIDE SEQUENCE [LARGE SCALE GENOMIC DNA]</scope>
    <source>
        <strain evidence="2">DSM 7</strain>
    </source>
</reference>
<proteinExistence type="predicted"/>
<organism evidence="1 2">
    <name type="scientific">Bacillus amyloliquefaciens (strain ATCC 23350 / DSM 7 / BCRC 11601 / CCUG 28519 / NBRC 15535 / NRRL B-14393 / F)</name>
    <dbReference type="NCBI Taxonomy" id="692420"/>
    <lineage>
        <taxon>Bacteria</taxon>
        <taxon>Bacillati</taxon>
        <taxon>Bacillota</taxon>
        <taxon>Bacilli</taxon>
        <taxon>Bacillales</taxon>
        <taxon>Bacillaceae</taxon>
        <taxon>Bacillus</taxon>
        <taxon>Bacillus amyloliquefaciens group</taxon>
    </lineage>
</organism>
<name>A0A9P1NGQ1_BACAS</name>
<dbReference type="EMBL" id="FN597644">
    <property type="protein sequence ID" value="CBI42053.1"/>
    <property type="molecule type" value="Genomic_DNA"/>
</dbReference>
<evidence type="ECO:0000313" key="1">
    <source>
        <dbReference type="EMBL" id="CBI42053.1"/>
    </source>
</evidence>
<dbReference type="Proteomes" id="UP000006562">
    <property type="component" value="Chromosome"/>
</dbReference>